<dbReference type="SUPFAM" id="SSF46894">
    <property type="entry name" value="C-terminal effector domain of the bipartite response regulators"/>
    <property type="match status" value="1"/>
</dbReference>
<accession>A0A239NGP0</accession>
<dbReference type="InterPro" id="IPR051677">
    <property type="entry name" value="AfsR-DnrI-RedD_regulator"/>
</dbReference>
<sequence>MRYEVLGSLRVVKDGEIVTVSARKVEIVLATLLIRANQVVSIEQLSTEIWGEHPPQRATAALYVYISQLRKLLSPATGGPGPIITRAPGYLLRFDRDELDLAVFESLVARGREFMREQRYEAARAEFERALAMWRGPVLSDLREGPIINGFAFWLEEIRLECNEMLVEAKLRLGRHRELVSVLRQLTAEHPLHEAFYRQLMLALDHSERRADALDVYAKARATLQRELGLEPGPHLRELWRSIQRSGEVHEYREAG</sequence>
<feature type="DNA-binding region" description="OmpR/PhoB-type" evidence="5">
    <location>
        <begin position="1"/>
        <end position="94"/>
    </location>
</feature>
<name>A0A239NGP0_9ACTN</name>
<feature type="domain" description="OmpR/PhoB-type" evidence="6">
    <location>
        <begin position="1"/>
        <end position="94"/>
    </location>
</feature>
<dbReference type="InterPro" id="IPR016032">
    <property type="entry name" value="Sig_transdc_resp-reg_C-effctor"/>
</dbReference>
<organism evidence="7 8">
    <name type="scientific">Actinomadura meyerae</name>
    <dbReference type="NCBI Taxonomy" id="240840"/>
    <lineage>
        <taxon>Bacteria</taxon>
        <taxon>Bacillati</taxon>
        <taxon>Actinomycetota</taxon>
        <taxon>Actinomycetes</taxon>
        <taxon>Streptosporangiales</taxon>
        <taxon>Thermomonosporaceae</taxon>
        <taxon>Actinomadura</taxon>
    </lineage>
</organism>
<gene>
    <name evidence="7" type="ORF">SAMN05443665_104057</name>
</gene>
<dbReference type="SMART" id="SM01043">
    <property type="entry name" value="BTAD"/>
    <property type="match status" value="1"/>
</dbReference>
<dbReference type="GO" id="GO:0006355">
    <property type="term" value="P:regulation of DNA-templated transcription"/>
    <property type="evidence" value="ECO:0007669"/>
    <property type="project" value="InterPro"/>
</dbReference>
<evidence type="ECO:0000313" key="8">
    <source>
        <dbReference type="Proteomes" id="UP000198318"/>
    </source>
</evidence>
<dbReference type="EMBL" id="FZOR01000040">
    <property type="protein sequence ID" value="SNT53643.1"/>
    <property type="molecule type" value="Genomic_DNA"/>
</dbReference>
<evidence type="ECO:0000256" key="4">
    <source>
        <dbReference type="ARBA" id="ARBA00023163"/>
    </source>
</evidence>
<dbReference type="PANTHER" id="PTHR35807:SF1">
    <property type="entry name" value="TRANSCRIPTIONAL REGULATOR REDD"/>
    <property type="match status" value="1"/>
</dbReference>
<keyword evidence="4" id="KW-0804">Transcription</keyword>
<keyword evidence="2" id="KW-0805">Transcription regulation</keyword>
<dbReference type="Gene3D" id="1.25.40.10">
    <property type="entry name" value="Tetratricopeptide repeat domain"/>
    <property type="match status" value="1"/>
</dbReference>
<dbReference type="AlphaFoldDB" id="A0A239NGP0"/>
<keyword evidence="8" id="KW-1185">Reference proteome</keyword>
<dbReference type="CDD" id="cd15831">
    <property type="entry name" value="BTAD"/>
    <property type="match status" value="1"/>
</dbReference>
<reference evidence="7 8" key="1">
    <citation type="submission" date="2017-06" db="EMBL/GenBank/DDBJ databases">
        <authorList>
            <person name="Kim H.J."/>
            <person name="Triplett B.A."/>
        </authorList>
    </citation>
    <scope>NUCLEOTIDE SEQUENCE [LARGE SCALE GENOMIC DNA]</scope>
    <source>
        <strain evidence="7 8">DSM 44715</strain>
    </source>
</reference>
<evidence type="ECO:0000256" key="5">
    <source>
        <dbReference type="PROSITE-ProRule" id="PRU01091"/>
    </source>
</evidence>
<dbReference type="GO" id="GO:0000160">
    <property type="term" value="P:phosphorelay signal transduction system"/>
    <property type="evidence" value="ECO:0007669"/>
    <property type="project" value="InterPro"/>
</dbReference>
<dbReference type="GO" id="GO:0003677">
    <property type="term" value="F:DNA binding"/>
    <property type="evidence" value="ECO:0007669"/>
    <property type="project" value="UniProtKB-UniRule"/>
</dbReference>
<dbReference type="InterPro" id="IPR001867">
    <property type="entry name" value="OmpR/PhoB-type_DNA-bd"/>
</dbReference>
<evidence type="ECO:0000256" key="2">
    <source>
        <dbReference type="ARBA" id="ARBA00023015"/>
    </source>
</evidence>
<dbReference type="Proteomes" id="UP000198318">
    <property type="component" value="Unassembled WGS sequence"/>
</dbReference>
<dbReference type="PANTHER" id="PTHR35807">
    <property type="entry name" value="TRANSCRIPTIONAL REGULATOR REDD-RELATED"/>
    <property type="match status" value="1"/>
</dbReference>
<keyword evidence="3 5" id="KW-0238">DNA-binding</keyword>
<proteinExistence type="inferred from homology"/>
<dbReference type="InterPro" id="IPR005158">
    <property type="entry name" value="BTAD"/>
</dbReference>
<dbReference type="OrthoDB" id="4054020at2"/>
<dbReference type="SMART" id="SM00862">
    <property type="entry name" value="Trans_reg_C"/>
    <property type="match status" value="1"/>
</dbReference>
<dbReference type="PROSITE" id="PS51755">
    <property type="entry name" value="OMPR_PHOB"/>
    <property type="match status" value="1"/>
</dbReference>
<evidence type="ECO:0000256" key="3">
    <source>
        <dbReference type="ARBA" id="ARBA00023125"/>
    </source>
</evidence>
<evidence type="ECO:0000259" key="6">
    <source>
        <dbReference type="PROSITE" id="PS51755"/>
    </source>
</evidence>
<dbReference type="Pfam" id="PF00486">
    <property type="entry name" value="Trans_reg_C"/>
    <property type="match status" value="1"/>
</dbReference>
<comment type="similarity">
    <text evidence="1">Belongs to the AfsR/DnrI/RedD regulatory family.</text>
</comment>
<evidence type="ECO:0000256" key="1">
    <source>
        <dbReference type="ARBA" id="ARBA00005820"/>
    </source>
</evidence>
<dbReference type="InterPro" id="IPR011990">
    <property type="entry name" value="TPR-like_helical_dom_sf"/>
</dbReference>
<dbReference type="SUPFAM" id="SSF48452">
    <property type="entry name" value="TPR-like"/>
    <property type="match status" value="1"/>
</dbReference>
<protein>
    <submittedName>
        <fullName evidence="7">DNA-binding transcriptional activator of the SARP family</fullName>
    </submittedName>
</protein>
<evidence type="ECO:0000313" key="7">
    <source>
        <dbReference type="EMBL" id="SNT53643.1"/>
    </source>
</evidence>
<dbReference type="Pfam" id="PF03704">
    <property type="entry name" value="BTAD"/>
    <property type="match status" value="1"/>
</dbReference>
<dbReference type="InterPro" id="IPR036388">
    <property type="entry name" value="WH-like_DNA-bd_sf"/>
</dbReference>
<dbReference type="Gene3D" id="1.10.10.10">
    <property type="entry name" value="Winged helix-like DNA-binding domain superfamily/Winged helix DNA-binding domain"/>
    <property type="match status" value="1"/>
</dbReference>